<evidence type="ECO:0000259" key="1">
    <source>
        <dbReference type="Pfam" id="PF13280"/>
    </source>
</evidence>
<protein>
    <submittedName>
        <fullName evidence="3">Uncharacterized protein</fullName>
    </submittedName>
</protein>
<dbReference type="PANTHER" id="PTHR34580">
    <property type="match status" value="1"/>
</dbReference>
<dbReference type="InterPro" id="IPR057727">
    <property type="entry name" value="WCX_dom"/>
</dbReference>
<reference evidence="3 4" key="1">
    <citation type="journal article" date="2007" name="Appl. Environ. Microbiol.">
        <title>Genome sequence of the cellulolytic gliding bacterium Cytophaga hutchinsonii.</title>
        <authorList>
            <person name="Xie G."/>
            <person name="Bruce D.C."/>
            <person name="Challacombe J.F."/>
            <person name="Chertkov O."/>
            <person name="Detter J.C."/>
            <person name="Gilna P."/>
            <person name="Han C.S."/>
            <person name="Lucas S."/>
            <person name="Misra M."/>
            <person name="Myers G.L."/>
            <person name="Richardson P."/>
            <person name="Tapia R."/>
            <person name="Thayer N."/>
            <person name="Thompson L.S."/>
            <person name="Brettin T.S."/>
            <person name="Henrissat B."/>
            <person name="Wilson D.B."/>
            <person name="McBride M.J."/>
        </authorList>
    </citation>
    <scope>NUCLEOTIDE SEQUENCE [LARGE SCALE GENOMIC DNA]</scope>
    <source>
        <strain evidence="4">ATCC 33406 / DSM 1761 / CIP 103989 / NBRC 15051 / NCIMB 9469 / D465</strain>
    </source>
</reference>
<dbReference type="InterPro" id="IPR051534">
    <property type="entry name" value="CBASS_pafABC_assoc_protein"/>
</dbReference>
<organism evidence="3 4">
    <name type="scientific">Cytophaga hutchinsonii (strain ATCC 33406 / DSM 1761 / CIP 103989 / NBRC 15051 / NCIMB 9469 / D465)</name>
    <dbReference type="NCBI Taxonomy" id="269798"/>
    <lineage>
        <taxon>Bacteria</taxon>
        <taxon>Pseudomonadati</taxon>
        <taxon>Bacteroidota</taxon>
        <taxon>Cytophagia</taxon>
        <taxon>Cytophagales</taxon>
        <taxon>Cytophagaceae</taxon>
        <taxon>Cytophaga</taxon>
    </lineage>
</organism>
<gene>
    <name evidence="3" type="ordered locus">CHU_2910</name>
</gene>
<feature type="domain" description="WYL" evidence="1">
    <location>
        <begin position="174"/>
        <end position="241"/>
    </location>
</feature>
<keyword evidence="4" id="KW-1185">Reference proteome</keyword>
<sequence length="359" mass="41981">MRSKTVTRTFINEISPHIDMPINKLALVRYKTIDSCLQNRFRKWTLEDLMEACSDALYEYEGMTKGISRRTIQLDIQNMRSEKLGYNAPIIVTDKKFYSYEDKGYSITNSPLTQQDLGTLVEVLDVLKQFKGFGYFQELTGMVTRLEDKLYTHQHKGKSYIDFEKNELLKGLQHIDLLHKAIINKKTVDILYQSFKAASAQNITFYPYLLKEYRNRWFILGCNKRTKATMILALDRIEQFKELRSEKYMKPDFDVATYFDDVIGVSKMPNQEPQLIVCKISKEHAPYIITKPIHASQQIIRGEKDGTVFSIHVIWNFELERELLGFGEQLQVLAPRRIQGKLRARMKRAVAAYESEKKE</sequence>
<evidence type="ECO:0000259" key="2">
    <source>
        <dbReference type="Pfam" id="PF25583"/>
    </source>
</evidence>
<dbReference type="PANTHER" id="PTHR34580:SF9">
    <property type="entry name" value="SLL5097 PROTEIN"/>
    <property type="match status" value="1"/>
</dbReference>
<feature type="domain" description="WCX" evidence="2">
    <location>
        <begin position="273"/>
        <end position="350"/>
    </location>
</feature>
<evidence type="ECO:0000313" key="3">
    <source>
        <dbReference type="EMBL" id="ABG60152.1"/>
    </source>
</evidence>
<dbReference type="Pfam" id="PF13280">
    <property type="entry name" value="WYL"/>
    <property type="match status" value="1"/>
</dbReference>
<accession>A0A6N4SUJ0</accession>
<evidence type="ECO:0000313" key="4">
    <source>
        <dbReference type="Proteomes" id="UP000001822"/>
    </source>
</evidence>
<name>A0A6N4SUJ0_CYTH3</name>
<dbReference type="AlphaFoldDB" id="A0A6N4SUJ0"/>
<dbReference type="EMBL" id="CP000383">
    <property type="protein sequence ID" value="ABG60152.1"/>
    <property type="molecule type" value="Genomic_DNA"/>
</dbReference>
<dbReference type="PROSITE" id="PS52050">
    <property type="entry name" value="WYL"/>
    <property type="match status" value="1"/>
</dbReference>
<dbReference type="InterPro" id="IPR026881">
    <property type="entry name" value="WYL_dom"/>
</dbReference>
<dbReference type="Proteomes" id="UP000001822">
    <property type="component" value="Chromosome"/>
</dbReference>
<dbReference type="Pfam" id="PF25583">
    <property type="entry name" value="WCX"/>
    <property type="match status" value="1"/>
</dbReference>
<dbReference type="KEGG" id="chu:CHU_2910"/>
<proteinExistence type="predicted"/>